<feature type="non-terminal residue" evidence="2">
    <location>
        <position position="1"/>
    </location>
</feature>
<feature type="domain" description="Fe-containing alcohol dehydrogenase-like C-terminal" evidence="1">
    <location>
        <begin position="2"/>
        <end position="126"/>
    </location>
</feature>
<reference evidence="2" key="1">
    <citation type="journal article" date="2015" name="Nature">
        <title>Complex archaea that bridge the gap between prokaryotes and eukaryotes.</title>
        <authorList>
            <person name="Spang A."/>
            <person name="Saw J.H."/>
            <person name="Jorgensen S.L."/>
            <person name="Zaremba-Niedzwiedzka K."/>
            <person name="Martijn J."/>
            <person name="Lind A.E."/>
            <person name="van Eijk R."/>
            <person name="Schleper C."/>
            <person name="Guy L."/>
            <person name="Ettema T.J."/>
        </authorList>
    </citation>
    <scope>NUCLEOTIDE SEQUENCE</scope>
</reference>
<dbReference type="InterPro" id="IPR056798">
    <property type="entry name" value="ADH_Fe_C"/>
</dbReference>
<gene>
    <name evidence="2" type="ORF">LCGC14_2728480</name>
</gene>
<dbReference type="Pfam" id="PF25137">
    <property type="entry name" value="ADH_Fe_C"/>
    <property type="match status" value="1"/>
</dbReference>
<dbReference type="PANTHER" id="PTHR11496:SF83">
    <property type="entry name" value="HYDROXYACID-OXOACID TRANSHYDROGENASE, MITOCHONDRIAL"/>
    <property type="match status" value="1"/>
</dbReference>
<dbReference type="Gene3D" id="1.20.1090.10">
    <property type="entry name" value="Dehydroquinate synthase-like - alpha domain"/>
    <property type="match status" value="1"/>
</dbReference>
<dbReference type="EMBL" id="LAZR01049329">
    <property type="protein sequence ID" value="KKK89898.1"/>
    <property type="molecule type" value="Genomic_DNA"/>
</dbReference>
<evidence type="ECO:0000259" key="1">
    <source>
        <dbReference type="Pfam" id="PF25137"/>
    </source>
</evidence>
<protein>
    <recommendedName>
        <fullName evidence="1">Fe-containing alcohol dehydrogenase-like C-terminal domain-containing protein</fullName>
    </recommendedName>
</protein>
<dbReference type="AlphaFoldDB" id="A0A0F8Z876"/>
<dbReference type="PANTHER" id="PTHR11496">
    <property type="entry name" value="ALCOHOL DEHYDROGENASE"/>
    <property type="match status" value="1"/>
</dbReference>
<name>A0A0F8Z876_9ZZZZ</name>
<proteinExistence type="predicted"/>
<organism evidence="2">
    <name type="scientific">marine sediment metagenome</name>
    <dbReference type="NCBI Taxonomy" id="412755"/>
    <lineage>
        <taxon>unclassified sequences</taxon>
        <taxon>metagenomes</taxon>
        <taxon>ecological metagenomes</taxon>
    </lineage>
</organism>
<sequence length="134" mass="15224">GHSWGAVFHSHHGATVGIFLRYVTQYCLNDPEKDETVKIIAKLAKQLGWAKWDDDDKKAANAAMDKIKELQEKVEMPLSLKGLGVSREDFDKNLDKMVSLSFQDSSNVMASRSPLTEDYEKIYTYAYEGKDIDF</sequence>
<comment type="caution">
    <text evidence="2">The sequence shown here is derived from an EMBL/GenBank/DDBJ whole genome shotgun (WGS) entry which is preliminary data.</text>
</comment>
<dbReference type="InterPro" id="IPR039697">
    <property type="entry name" value="Alcohol_dehydrogenase_Fe"/>
</dbReference>
<dbReference type="GO" id="GO:0004022">
    <property type="term" value="F:alcohol dehydrogenase (NAD+) activity"/>
    <property type="evidence" value="ECO:0007669"/>
    <property type="project" value="TreeGrafter"/>
</dbReference>
<evidence type="ECO:0000313" key="2">
    <source>
        <dbReference type="EMBL" id="KKK89898.1"/>
    </source>
</evidence>
<dbReference type="GO" id="GO:0005739">
    <property type="term" value="C:mitochondrion"/>
    <property type="evidence" value="ECO:0007669"/>
    <property type="project" value="TreeGrafter"/>
</dbReference>
<dbReference type="SUPFAM" id="SSF56796">
    <property type="entry name" value="Dehydroquinate synthase-like"/>
    <property type="match status" value="1"/>
</dbReference>
<accession>A0A0F8Z876</accession>